<dbReference type="GO" id="GO:0000502">
    <property type="term" value="C:proteasome complex"/>
    <property type="evidence" value="ECO:0007669"/>
    <property type="project" value="UniProtKB-KW"/>
</dbReference>
<dbReference type="PIRSF" id="PIRSF009120">
    <property type="entry name" value="UCP009120_prtse"/>
    <property type="match status" value="1"/>
</dbReference>
<evidence type="ECO:0000313" key="1">
    <source>
        <dbReference type="EMBL" id="MBB3017039.1"/>
    </source>
</evidence>
<keyword evidence="2" id="KW-1185">Reference proteome</keyword>
<dbReference type="RefSeq" id="WP_183445984.1">
    <property type="nucleotide sequence ID" value="NZ_JACHWB010000001.1"/>
</dbReference>
<dbReference type="Gene3D" id="3.60.20.10">
    <property type="entry name" value="Glutamine Phosphoribosylpyrophosphate, subunit 1, domain 1"/>
    <property type="match status" value="1"/>
</dbReference>
<proteinExistence type="predicted"/>
<comment type="caution">
    <text evidence="1">The sequence shown here is derived from an EMBL/GenBank/DDBJ whole genome shotgun (WGS) entry which is preliminary data.</text>
</comment>
<dbReference type="GO" id="GO:0006508">
    <property type="term" value="P:proteolysis"/>
    <property type="evidence" value="ECO:0007669"/>
    <property type="project" value="UniProtKB-KW"/>
</dbReference>
<gene>
    <name evidence="1" type="ORF">FHR70_000079</name>
</gene>
<accession>A0A7W4VH29</accession>
<keyword evidence="1" id="KW-0378">Hydrolase</keyword>
<protein>
    <submittedName>
        <fullName evidence="1">Putative proteasome-type protease</fullName>
    </submittedName>
</protein>
<sequence length="249" mass="27129">MTYCVGILVQDGLVMIADTRTNAGVDNIATFRKLHLFEKPGERLITLATAGNLSASQSVMSLLSDGIENPETGELETLLTVPSMFKAAQLVGHAIRQVYAMDGVEMEKRSMTFDVTMLLGGQIGQGQMRLYQVYAAGNAIEATIDTPFLQIGEPKYGKPILDRAIAHDTSLVEALKLGLISMDSTLKSNLGVGLPIDIVVARRDALKAGVTYRIQEDEPYFRDLRERWSAALRAAHQAIPHPPYAEAAL</sequence>
<keyword evidence="1" id="KW-0645">Protease</keyword>
<dbReference type="EMBL" id="JACHWB010000001">
    <property type="protein sequence ID" value="MBB3017039.1"/>
    <property type="molecule type" value="Genomic_DNA"/>
</dbReference>
<dbReference type="Proteomes" id="UP000532010">
    <property type="component" value="Unassembled WGS sequence"/>
</dbReference>
<dbReference type="SUPFAM" id="SSF56235">
    <property type="entry name" value="N-terminal nucleophile aminohydrolases (Ntn hydrolases)"/>
    <property type="match status" value="1"/>
</dbReference>
<dbReference type="AlphaFoldDB" id="A0A7W4VH29"/>
<dbReference type="InterPro" id="IPR016545">
    <property type="entry name" value="UCP009120_prtse"/>
</dbReference>
<evidence type="ECO:0000313" key="2">
    <source>
        <dbReference type="Proteomes" id="UP000532010"/>
    </source>
</evidence>
<dbReference type="InterPro" id="IPR029055">
    <property type="entry name" value="Ntn_hydrolases_N"/>
</dbReference>
<organism evidence="1 2">
    <name type="scientific">Microvirga lupini</name>
    <dbReference type="NCBI Taxonomy" id="420324"/>
    <lineage>
        <taxon>Bacteria</taxon>
        <taxon>Pseudomonadati</taxon>
        <taxon>Pseudomonadota</taxon>
        <taxon>Alphaproteobacteria</taxon>
        <taxon>Hyphomicrobiales</taxon>
        <taxon>Methylobacteriaceae</taxon>
        <taxon>Microvirga</taxon>
    </lineage>
</organism>
<reference evidence="1 2" key="1">
    <citation type="submission" date="2020-08" db="EMBL/GenBank/DDBJ databases">
        <title>The Agave Microbiome: Exploring the role of microbial communities in plant adaptations to desert environments.</title>
        <authorList>
            <person name="Partida-Martinez L.P."/>
        </authorList>
    </citation>
    <scope>NUCLEOTIDE SEQUENCE [LARGE SCALE GENOMIC DNA]</scope>
    <source>
        <strain evidence="1 2">AT3.9</strain>
    </source>
</reference>
<name>A0A7W4VH29_9HYPH</name>
<dbReference type="GO" id="GO:0008233">
    <property type="term" value="F:peptidase activity"/>
    <property type="evidence" value="ECO:0007669"/>
    <property type="project" value="UniProtKB-KW"/>
</dbReference>
<keyword evidence="1" id="KW-0647">Proteasome</keyword>